<dbReference type="EMBL" id="CATNWA010015222">
    <property type="protein sequence ID" value="CAI9580893.1"/>
    <property type="molecule type" value="Genomic_DNA"/>
</dbReference>
<name>A0ABN9EBS1_9NEOB</name>
<dbReference type="Proteomes" id="UP001162483">
    <property type="component" value="Unassembled WGS sequence"/>
</dbReference>
<dbReference type="Pfam" id="PF16297">
    <property type="entry name" value="DUF4939"/>
    <property type="match status" value="1"/>
</dbReference>
<evidence type="ECO:0000259" key="1">
    <source>
        <dbReference type="Pfam" id="PF16297"/>
    </source>
</evidence>
<reference evidence="2" key="1">
    <citation type="submission" date="2023-05" db="EMBL/GenBank/DDBJ databases">
        <authorList>
            <person name="Stuckert A."/>
        </authorList>
    </citation>
    <scope>NUCLEOTIDE SEQUENCE</scope>
</reference>
<dbReference type="PANTHER" id="PTHR15503">
    <property type="entry name" value="LDOC1 RELATED"/>
    <property type="match status" value="1"/>
</dbReference>
<evidence type="ECO:0000313" key="2">
    <source>
        <dbReference type="EMBL" id="CAI9580893.1"/>
    </source>
</evidence>
<evidence type="ECO:0000313" key="3">
    <source>
        <dbReference type="Proteomes" id="UP001162483"/>
    </source>
</evidence>
<protein>
    <recommendedName>
        <fullName evidence="1">DUF4939 domain-containing protein</fullName>
    </recommendedName>
</protein>
<dbReference type="InterPro" id="IPR032549">
    <property type="entry name" value="DUF4939"/>
</dbReference>
<keyword evidence="3" id="KW-1185">Reference proteome</keyword>
<gene>
    <name evidence="2" type="ORF">SPARVUS_LOCUS9371781</name>
</gene>
<organism evidence="2 3">
    <name type="scientific">Staurois parvus</name>
    <dbReference type="NCBI Taxonomy" id="386267"/>
    <lineage>
        <taxon>Eukaryota</taxon>
        <taxon>Metazoa</taxon>
        <taxon>Chordata</taxon>
        <taxon>Craniata</taxon>
        <taxon>Vertebrata</taxon>
        <taxon>Euteleostomi</taxon>
        <taxon>Amphibia</taxon>
        <taxon>Batrachia</taxon>
        <taxon>Anura</taxon>
        <taxon>Neobatrachia</taxon>
        <taxon>Ranoidea</taxon>
        <taxon>Ranidae</taxon>
        <taxon>Staurois</taxon>
    </lineage>
</organism>
<feature type="non-terminal residue" evidence="2">
    <location>
        <position position="197"/>
    </location>
</feature>
<accession>A0ABN9EBS1</accession>
<proteinExistence type="predicted"/>
<dbReference type="InterPro" id="IPR032567">
    <property type="entry name" value="RTL1-rel"/>
</dbReference>
<sequence>METAMANVRQQIAELQEFGVTHQEKVAKLESIVDRQQGEIQALQRQLLNRDDTSSHKPQPSKFNGDRRRYRVFLNQCRIYFQMYPAAFTSEKKKVMFNIGLLTGEALAWASPYIEQNHGMLNDFDTFLTTMNQVFDDPNRCATAEAKLHSLRQGRHSVAEYTAEFRSWIADTTWNPAAQKSQFRQGLSEQVKDELAR</sequence>
<dbReference type="PANTHER" id="PTHR15503:SF39">
    <property type="entry name" value="RETROTRANSPOSON-LIKE PROTEIN 1"/>
    <property type="match status" value="1"/>
</dbReference>
<comment type="caution">
    <text evidence="2">The sequence shown here is derived from an EMBL/GenBank/DDBJ whole genome shotgun (WGS) entry which is preliminary data.</text>
</comment>
<feature type="domain" description="DUF4939" evidence="1">
    <location>
        <begin position="44"/>
        <end position="135"/>
    </location>
</feature>